<sequence length="46" mass="4966">MIGTSHRGPVQRSDCERSRATIQQALDCGAACSQGARTSRERGGRF</sequence>
<comment type="caution">
    <text evidence="1">The sequence shown here is derived from an EMBL/GenBank/DDBJ whole genome shotgun (WGS) entry which is preliminary data.</text>
</comment>
<evidence type="ECO:0000313" key="1">
    <source>
        <dbReference type="EMBL" id="CAI9534451.1"/>
    </source>
</evidence>
<dbReference type="Proteomes" id="UP001162483">
    <property type="component" value="Unassembled WGS sequence"/>
</dbReference>
<gene>
    <name evidence="1" type="ORF">SPARVUS_LOCUS635549</name>
</gene>
<keyword evidence="2" id="KW-1185">Reference proteome</keyword>
<protein>
    <submittedName>
        <fullName evidence="1">Uncharacterized protein</fullName>
    </submittedName>
</protein>
<name>A0ABN9AEP0_9NEOB</name>
<proteinExistence type="predicted"/>
<reference evidence="1" key="1">
    <citation type="submission" date="2023-05" db="EMBL/GenBank/DDBJ databases">
        <authorList>
            <person name="Stuckert A."/>
        </authorList>
    </citation>
    <scope>NUCLEOTIDE SEQUENCE</scope>
</reference>
<organism evidence="1 2">
    <name type="scientific">Staurois parvus</name>
    <dbReference type="NCBI Taxonomy" id="386267"/>
    <lineage>
        <taxon>Eukaryota</taxon>
        <taxon>Metazoa</taxon>
        <taxon>Chordata</taxon>
        <taxon>Craniata</taxon>
        <taxon>Vertebrata</taxon>
        <taxon>Euteleostomi</taxon>
        <taxon>Amphibia</taxon>
        <taxon>Batrachia</taxon>
        <taxon>Anura</taxon>
        <taxon>Neobatrachia</taxon>
        <taxon>Ranoidea</taxon>
        <taxon>Ranidae</taxon>
        <taxon>Staurois</taxon>
    </lineage>
</organism>
<accession>A0ABN9AEP0</accession>
<evidence type="ECO:0000313" key="2">
    <source>
        <dbReference type="Proteomes" id="UP001162483"/>
    </source>
</evidence>
<dbReference type="EMBL" id="CATNWA010000200">
    <property type="protein sequence ID" value="CAI9534451.1"/>
    <property type="molecule type" value="Genomic_DNA"/>
</dbReference>